<dbReference type="AlphaFoldDB" id="A0A081BW13"/>
<dbReference type="STRING" id="1499967.U27_03480"/>
<evidence type="ECO:0000256" key="1">
    <source>
        <dbReference type="ARBA" id="ARBA00006987"/>
    </source>
</evidence>
<accession>A0A081BW13</accession>
<dbReference type="eggNOG" id="COG3181">
    <property type="taxonomic scope" value="Bacteria"/>
</dbReference>
<dbReference type="Proteomes" id="UP000030661">
    <property type="component" value="Unassembled WGS sequence"/>
</dbReference>
<proteinExistence type="inferred from homology"/>
<dbReference type="PANTHER" id="PTHR42928:SF5">
    <property type="entry name" value="BLR1237 PROTEIN"/>
    <property type="match status" value="1"/>
</dbReference>
<organism evidence="3 4">
    <name type="scientific">Vecturithrix granuli</name>
    <dbReference type="NCBI Taxonomy" id="1499967"/>
    <lineage>
        <taxon>Bacteria</taxon>
        <taxon>Candidatus Moduliflexota</taxon>
        <taxon>Candidatus Vecturitrichia</taxon>
        <taxon>Candidatus Vecturitrichales</taxon>
        <taxon>Candidatus Vecturitrichaceae</taxon>
        <taxon>Candidatus Vecturithrix</taxon>
    </lineage>
</organism>
<protein>
    <submittedName>
        <fullName evidence="3">Uncharacterized protein UPF0065</fullName>
    </submittedName>
</protein>
<dbReference type="InterPro" id="IPR005064">
    <property type="entry name" value="BUG"/>
</dbReference>
<sequence>MMKHLSFYTCILLLVVGVLFAIGSTASAAWKPKQTITLIVPWGAGGASDQTGRTLASEMESVLGEKIAVINQPGASGATGQQSAFDAPHDGHTWAGNADASVATYQVQDLTPDISHRDWQGYFAIFTPCVITVNPDSKITDWESLVEAFKTREVAVASAGIGAGGHIAAETFIKYVPGTKYKHVPYKGGNPAVVATVAGETEVVMQLSMEVADMLRAQKLRAIAVMDDKHLNISGIDPIPPVTDFVADYPSVGFYFGLFIPKDIPDDAKEAISHAFDVASQSEAIKKLADSKGCVAVSIQGAEADAVMENAASMFGWLMYEAGVAKISPEQFDIPKP</sequence>
<dbReference type="SUPFAM" id="SSF53850">
    <property type="entry name" value="Periplasmic binding protein-like II"/>
    <property type="match status" value="1"/>
</dbReference>
<evidence type="ECO:0000256" key="2">
    <source>
        <dbReference type="SAM" id="SignalP"/>
    </source>
</evidence>
<gene>
    <name evidence="3" type="ORF">U27_03480</name>
</gene>
<dbReference type="PIRSF" id="PIRSF017082">
    <property type="entry name" value="YflP"/>
    <property type="match status" value="1"/>
</dbReference>
<dbReference type="CDD" id="cd07012">
    <property type="entry name" value="PBP2_Bug_TTT"/>
    <property type="match status" value="1"/>
</dbReference>
<dbReference type="Gene3D" id="3.40.190.10">
    <property type="entry name" value="Periplasmic binding protein-like II"/>
    <property type="match status" value="1"/>
</dbReference>
<dbReference type="Gene3D" id="3.40.190.150">
    <property type="entry name" value="Bordetella uptake gene, domain 1"/>
    <property type="match status" value="1"/>
</dbReference>
<name>A0A081BW13_VECG1</name>
<evidence type="ECO:0000313" key="4">
    <source>
        <dbReference type="Proteomes" id="UP000030661"/>
    </source>
</evidence>
<dbReference type="PANTHER" id="PTHR42928">
    <property type="entry name" value="TRICARBOXYLATE-BINDING PROTEIN"/>
    <property type="match status" value="1"/>
</dbReference>
<dbReference type="Pfam" id="PF03401">
    <property type="entry name" value="TctC"/>
    <property type="match status" value="1"/>
</dbReference>
<feature type="signal peptide" evidence="2">
    <location>
        <begin position="1"/>
        <end position="28"/>
    </location>
</feature>
<dbReference type="InterPro" id="IPR042100">
    <property type="entry name" value="Bug_dom1"/>
</dbReference>
<dbReference type="HOGENOM" id="CLU_045683_1_2_0"/>
<evidence type="ECO:0000313" key="3">
    <source>
        <dbReference type="EMBL" id="GAK56518.1"/>
    </source>
</evidence>
<feature type="chain" id="PRO_5001755345" evidence="2">
    <location>
        <begin position="29"/>
        <end position="337"/>
    </location>
</feature>
<keyword evidence="2" id="KW-0732">Signal</keyword>
<comment type="similarity">
    <text evidence="1">Belongs to the UPF0065 (bug) family.</text>
</comment>
<keyword evidence="4" id="KW-1185">Reference proteome</keyword>
<reference evidence="3 4" key="1">
    <citation type="journal article" date="2015" name="PeerJ">
        <title>First genomic representation of candidate bacterial phylum KSB3 points to enhanced environmental sensing as a trigger of wastewater bulking.</title>
        <authorList>
            <person name="Sekiguchi Y."/>
            <person name="Ohashi A."/>
            <person name="Parks D.H."/>
            <person name="Yamauchi T."/>
            <person name="Tyson G.W."/>
            <person name="Hugenholtz P."/>
        </authorList>
    </citation>
    <scope>NUCLEOTIDE SEQUENCE [LARGE SCALE GENOMIC DNA]</scope>
</reference>
<dbReference type="EMBL" id="DF820464">
    <property type="protein sequence ID" value="GAK56518.1"/>
    <property type="molecule type" value="Genomic_DNA"/>
</dbReference>